<sequence length="415" mass="43387">MTATNGRLPGGPPGDGPARGFASRAVHAGERAPRPDFTPTVTPIYPATAFVYDETETLDAVFANERAGYVYTRYANPTTRALEEALAALEGTEDAVAYASGMAAVHAAVLLDVRAGDRVVAARDVYGATYALLAKTFAALGVETTFVDILDLAGLARTMADVKPTLVACETISNPLLRVPDLPAVVALAHEHGARVMVDNTFASPALVNPARFGADSVVHSTTKSLGGHGDVTGGAIATSSARAAALRESNKLVGAVLGPFEAWLTLRGIKTLPLRTRQQSANATRVASWLGQQRGVARVFYPGLTDLGPAEAIFNGADRGGMVAFELADAERPEVFRFMEALRLCLPATTLGDVYSLVLSPPMSSHRALTPEQRAEVGIGEGLIRLSVGIEDVDDIIADLAQALAVTRAVGATS</sequence>
<dbReference type="InterPro" id="IPR015422">
    <property type="entry name" value="PyrdxlP-dep_Trfase_small"/>
</dbReference>
<comment type="cofactor">
    <cofactor evidence="1 4">
        <name>pyridoxal 5'-phosphate</name>
        <dbReference type="ChEBI" id="CHEBI:597326"/>
    </cofactor>
</comment>
<evidence type="ECO:0000256" key="5">
    <source>
        <dbReference type="SAM" id="MobiDB-lite"/>
    </source>
</evidence>
<evidence type="ECO:0000313" key="6">
    <source>
        <dbReference type="EMBL" id="CAA9550064.1"/>
    </source>
</evidence>
<dbReference type="Gene3D" id="3.40.640.10">
    <property type="entry name" value="Type I PLP-dependent aspartate aminotransferase-like (Major domain)"/>
    <property type="match status" value="1"/>
</dbReference>
<dbReference type="GO" id="GO:0030170">
    <property type="term" value="F:pyridoxal phosphate binding"/>
    <property type="evidence" value="ECO:0007669"/>
    <property type="project" value="InterPro"/>
</dbReference>
<dbReference type="EC" id="2.5.1.49" evidence="6"/>
<dbReference type="PIRSF" id="PIRSF001434">
    <property type="entry name" value="CGS"/>
    <property type="match status" value="1"/>
</dbReference>
<comment type="similarity">
    <text evidence="4">Belongs to the trans-sulfuration enzymes family.</text>
</comment>
<dbReference type="GO" id="GO:0003962">
    <property type="term" value="F:cystathionine gamma-synthase activity"/>
    <property type="evidence" value="ECO:0007669"/>
    <property type="project" value="UniProtKB-EC"/>
</dbReference>
<keyword evidence="2 3" id="KW-0663">Pyridoxal phosphate</keyword>
<dbReference type="GO" id="GO:0019346">
    <property type="term" value="P:transsulfuration"/>
    <property type="evidence" value="ECO:0007669"/>
    <property type="project" value="InterPro"/>
</dbReference>
<dbReference type="GO" id="GO:0005737">
    <property type="term" value="C:cytoplasm"/>
    <property type="evidence" value="ECO:0007669"/>
    <property type="project" value="TreeGrafter"/>
</dbReference>
<evidence type="ECO:0000256" key="4">
    <source>
        <dbReference type="RuleBase" id="RU362118"/>
    </source>
</evidence>
<dbReference type="InterPro" id="IPR015424">
    <property type="entry name" value="PyrdxlP-dep_Trfase"/>
</dbReference>
<dbReference type="SUPFAM" id="SSF53383">
    <property type="entry name" value="PLP-dependent transferases"/>
    <property type="match status" value="1"/>
</dbReference>
<accession>A0A6J4UGN9</accession>
<evidence type="ECO:0000256" key="2">
    <source>
        <dbReference type="ARBA" id="ARBA00022898"/>
    </source>
</evidence>
<feature type="modified residue" description="N6-(pyridoxal phosphate)lysine" evidence="3">
    <location>
        <position position="224"/>
    </location>
</feature>
<gene>
    <name evidence="6" type="ORF">AVDCRST_MAG19-737</name>
</gene>
<keyword evidence="6" id="KW-0808">Transferase</keyword>
<dbReference type="FunFam" id="3.40.640.10:FF:000046">
    <property type="entry name" value="Cystathionine gamma-lyase"/>
    <property type="match status" value="1"/>
</dbReference>
<dbReference type="InterPro" id="IPR015421">
    <property type="entry name" value="PyrdxlP-dep_Trfase_major"/>
</dbReference>
<dbReference type="CDD" id="cd00614">
    <property type="entry name" value="CGS_like"/>
    <property type="match status" value="1"/>
</dbReference>
<dbReference type="Pfam" id="PF01053">
    <property type="entry name" value="Cys_Met_Meta_PP"/>
    <property type="match status" value="1"/>
</dbReference>
<dbReference type="GO" id="GO:0019343">
    <property type="term" value="P:cysteine biosynthetic process via cystathionine"/>
    <property type="evidence" value="ECO:0007669"/>
    <property type="project" value="TreeGrafter"/>
</dbReference>
<dbReference type="EMBL" id="CADCWL010000031">
    <property type="protein sequence ID" value="CAA9550064.1"/>
    <property type="molecule type" value="Genomic_DNA"/>
</dbReference>
<dbReference type="Gene3D" id="3.90.1150.10">
    <property type="entry name" value="Aspartate Aminotransferase, domain 1"/>
    <property type="match status" value="1"/>
</dbReference>
<evidence type="ECO:0000256" key="1">
    <source>
        <dbReference type="ARBA" id="ARBA00001933"/>
    </source>
</evidence>
<dbReference type="EC" id="2.5.1.48" evidence="6"/>
<organism evidence="6">
    <name type="scientific">uncultured Thermomicrobiales bacterium</name>
    <dbReference type="NCBI Taxonomy" id="1645740"/>
    <lineage>
        <taxon>Bacteria</taxon>
        <taxon>Pseudomonadati</taxon>
        <taxon>Thermomicrobiota</taxon>
        <taxon>Thermomicrobia</taxon>
        <taxon>Thermomicrobiales</taxon>
        <taxon>environmental samples</taxon>
    </lineage>
</organism>
<dbReference type="AlphaFoldDB" id="A0A6J4UGN9"/>
<dbReference type="GO" id="GO:0004123">
    <property type="term" value="F:cystathionine gamma-lyase activity"/>
    <property type="evidence" value="ECO:0007669"/>
    <property type="project" value="TreeGrafter"/>
</dbReference>
<name>A0A6J4UGN9_9BACT</name>
<protein>
    <submittedName>
        <fullName evidence="6">O-acetylhomoserine sulfhydrylase / O-succinylhomoserine sulfhydrylase</fullName>
        <ecNumber evidence="6">2.5.1.48</ecNumber>
        <ecNumber evidence="6">2.5.1.49</ecNumber>
    </submittedName>
</protein>
<dbReference type="GO" id="GO:0003961">
    <property type="term" value="F:O-acetylhomoserine aminocarboxypropyltransferase activity"/>
    <property type="evidence" value="ECO:0007669"/>
    <property type="project" value="UniProtKB-EC"/>
</dbReference>
<reference evidence="6" key="1">
    <citation type="submission" date="2020-02" db="EMBL/GenBank/DDBJ databases">
        <authorList>
            <person name="Meier V. D."/>
        </authorList>
    </citation>
    <scope>NUCLEOTIDE SEQUENCE</scope>
    <source>
        <strain evidence="6">AVDCRST_MAG19</strain>
    </source>
</reference>
<feature type="region of interest" description="Disordered" evidence="5">
    <location>
        <begin position="1"/>
        <end position="21"/>
    </location>
</feature>
<dbReference type="InterPro" id="IPR000277">
    <property type="entry name" value="Cys/Met-Metab_PyrdxlP-dep_enz"/>
</dbReference>
<proteinExistence type="inferred from homology"/>
<evidence type="ECO:0000256" key="3">
    <source>
        <dbReference type="PIRSR" id="PIRSR001434-2"/>
    </source>
</evidence>
<dbReference type="PANTHER" id="PTHR11808">
    <property type="entry name" value="TRANS-SULFURATION ENZYME FAMILY MEMBER"/>
    <property type="match status" value="1"/>
</dbReference>
<dbReference type="PANTHER" id="PTHR11808:SF85">
    <property type="entry name" value="CYSTATHIONINE GAMMA-LYASE-RELATED"/>
    <property type="match status" value="1"/>
</dbReference>